<name>A0ABD3BKN3_9LAMI</name>
<dbReference type="InterPro" id="IPR006948">
    <property type="entry name" value="Alliinase_C"/>
</dbReference>
<evidence type="ECO:0000256" key="2">
    <source>
        <dbReference type="ARBA" id="ARBA00022898"/>
    </source>
</evidence>
<dbReference type="InterPro" id="IPR015421">
    <property type="entry name" value="PyrdxlP-dep_Trfase_major"/>
</dbReference>
<evidence type="ECO:0000313" key="5">
    <source>
        <dbReference type="Proteomes" id="UP001632038"/>
    </source>
</evidence>
<dbReference type="Pfam" id="PF04864">
    <property type="entry name" value="Alliinase_C"/>
    <property type="match status" value="2"/>
</dbReference>
<keyword evidence="2" id="KW-0663">Pyridoxal phosphate</keyword>
<evidence type="ECO:0000313" key="4">
    <source>
        <dbReference type="EMBL" id="KAL3617739.1"/>
    </source>
</evidence>
<protein>
    <recommendedName>
        <fullName evidence="3">Alliinase C-terminal domain-containing protein</fullName>
    </recommendedName>
</protein>
<dbReference type="PANTHER" id="PTHR43795:SF20">
    <property type="entry name" value="TRYPTOPHAN AMINOTRANSFERASE-RELATED PROTEIN 3"/>
    <property type="match status" value="1"/>
</dbReference>
<dbReference type="SUPFAM" id="SSF53383">
    <property type="entry name" value="PLP-dependent transferases"/>
    <property type="match status" value="1"/>
</dbReference>
<dbReference type="InterPro" id="IPR015422">
    <property type="entry name" value="PyrdxlP-dep_Trfase_small"/>
</dbReference>
<dbReference type="InterPro" id="IPR050478">
    <property type="entry name" value="Ethylene_sulfur-biosynth"/>
</dbReference>
<feature type="domain" description="Alliinase C-terminal" evidence="3">
    <location>
        <begin position="53"/>
        <end position="189"/>
    </location>
</feature>
<feature type="domain" description="Alliinase C-terminal" evidence="3">
    <location>
        <begin position="2"/>
        <end position="51"/>
    </location>
</feature>
<comment type="similarity">
    <text evidence="1">Belongs to the alliinase family.</text>
</comment>
<sequence length="206" mass="23790">MVVEFVTSPNNPDGKLRKGVLDGPFVRKIYDHAYLRPHYTAIPAPVDEDLLVLVKDRQTYENMLQYLGLAEIGISRDTQLRALQILKTLLKGDGKQILQFAYKTMSHRWDKLNDVISSSFNHFTIQEISPRFCNFFKQIRGPSPAYAWLRCEREEDKNCTAVLRVANIQGRNGSLFSSEDRYVSLSRIRNLGAKMNLICCCNDWWI</sequence>
<evidence type="ECO:0000259" key="3">
    <source>
        <dbReference type="Pfam" id="PF04864"/>
    </source>
</evidence>
<dbReference type="PANTHER" id="PTHR43795">
    <property type="entry name" value="BIFUNCTIONAL ASPARTATE AMINOTRANSFERASE AND GLUTAMATE/ASPARTATE-PREPHENATE AMINOTRANSFERASE-RELATED"/>
    <property type="match status" value="1"/>
</dbReference>
<dbReference type="Gene3D" id="3.40.640.10">
    <property type="entry name" value="Type I PLP-dependent aspartate aminotransferase-like (Major domain)"/>
    <property type="match status" value="1"/>
</dbReference>
<gene>
    <name evidence="4" type="ORF">CASFOL_038060</name>
</gene>
<organism evidence="4 5">
    <name type="scientific">Castilleja foliolosa</name>
    <dbReference type="NCBI Taxonomy" id="1961234"/>
    <lineage>
        <taxon>Eukaryota</taxon>
        <taxon>Viridiplantae</taxon>
        <taxon>Streptophyta</taxon>
        <taxon>Embryophyta</taxon>
        <taxon>Tracheophyta</taxon>
        <taxon>Spermatophyta</taxon>
        <taxon>Magnoliopsida</taxon>
        <taxon>eudicotyledons</taxon>
        <taxon>Gunneridae</taxon>
        <taxon>Pentapetalae</taxon>
        <taxon>asterids</taxon>
        <taxon>lamiids</taxon>
        <taxon>Lamiales</taxon>
        <taxon>Orobanchaceae</taxon>
        <taxon>Pedicularideae</taxon>
        <taxon>Castillejinae</taxon>
        <taxon>Castilleja</taxon>
    </lineage>
</organism>
<dbReference type="Proteomes" id="UP001632038">
    <property type="component" value="Unassembled WGS sequence"/>
</dbReference>
<reference evidence="5" key="1">
    <citation type="journal article" date="2024" name="IScience">
        <title>Strigolactones Initiate the Formation of Haustorium-like Structures in Castilleja.</title>
        <authorList>
            <person name="Buerger M."/>
            <person name="Peterson D."/>
            <person name="Chory J."/>
        </authorList>
    </citation>
    <scope>NUCLEOTIDE SEQUENCE [LARGE SCALE GENOMIC DNA]</scope>
</reference>
<dbReference type="AlphaFoldDB" id="A0ABD3BKN3"/>
<accession>A0ABD3BKN3</accession>
<dbReference type="Gene3D" id="3.90.1150.10">
    <property type="entry name" value="Aspartate Aminotransferase, domain 1"/>
    <property type="match status" value="1"/>
</dbReference>
<dbReference type="InterPro" id="IPR015424">
    <property type="entry name" value="PyrdxlP-dep_Trfase"/>
</dbReference>
<keyword evidence="5" id="KW-1185">Reference proteome</keyword>
<proteinExistence type="inferred from homology"/>
<evidence type="ECO:0000256" key="1">
    <source>
        <dbReference type="ARBA" id="ARBA00006312"/>
    </source>
</evidence>
<comment type="caution">
    <text evidence="4">The sequence shown here is derived from an EMBL/GenBank/DDBJ whole genome shotgun (WGS) entry which is preliminary data.</text>
</comment>
<dbReference type="EMBL" id="JAVIJP010000081">
    <property type="protein sequence ID" value="KAL3617739.1"/>
    <property type="molecule type" value="Genomic_DNA"/>
</dbReference>